<evidence type="ECO:0000313" key="2">
    <source>
        <dbReference type="EMBL" id="GAA4566977.1"/>
    </source>
</evidence>
<evidence type="ECO:0000256" key="1">
    <source>
        <dbReference type="SAM" id="MobiDB-lite"/>
    </source>
</evidence>
<evidence type="ECO:0000313" key="3">
    <source>
        <dbReference type="Proteomes" id="UP001500307"/>
    </source>
</evidence>
<organism evidence="2 3">
    <name type="scientific">Micromonospora coerulea</name>
    <dbReference type="NCBI Taxonomy" id="47856"/>
    <lineage>
        <taxon>Bacteria</taxon>
        <taxon>Bacillati</taxon>
        <taxon>Actinomycetota</taxon>
        <taxon>Actinomycetes</taxon>
        <taxon>Micromonosporales</taxon>
        <taxon>Micromonosporaceae</taxon>
        <taxon>Micromonospora</taxon>
    </lineage>
</organism>
<keyword evidence="3" id="KW-1185">Reference proteome</keyword>
<protein>
    <recommendedName>
        <fullName evidence="4">AP2/ERF domain-containing protein</fullName>
    </recommendedName>
</protein>
<sequence length="293" mass="31890">MAPVSVAPRRAAAVRTSPPHRPREVPTMQTVLYEFLIEIPQAAAIWSALLLLALSVLAALIARPERAPAADAEQAPDPAAEEAARLADLRRYADEVAVAAAGAAQTARRRRAQWLRTQDEADRAWRAYDEAESAARRLGAAAPLPAPRTPRTPAEYAARERWLHHAAMTAHWRGDLSARQLADVLAHRNGWDPRRHPAEQEIVLARVVRDGRRAGYRTAVEREQQAWRDAELAAEAARALAVEAYAAAAALRPAPAPVRGAAAVTRPLVPVPADAPATRPARWRPARVGRIVT</sequence>
<comment type="caution">
    <text evidence="2">The sequence shown here is derived from an EMBL/GenBank/DDBJ whole genome shotgun (WGS) entry which is preliminary data.</text>
</comment>
<dbReference type="EMBL" id="BAABGU010000007">
    <property type="protein sequence ID" value="GAA4566977.1"/>
    <property type="molecule type" value="Genomic_DNA"/>
</dbReference>
<accession>A0ABP8SFM0</accession>
<name>A0ABP8SFM0_9ACTN</name>
<dbReference type="Proteomes" id="UP001500307">
    <property type="component" value="Unassembled WGS sequence"/>
</dbReference>
<reference evidence="3" key="1">
    <citation type="journal article" date="2019" name="Int. J. Syst. Evol. Microbiol.">
        <title>The Global Catalogue of Microorganisms (GCM) 10K type strain sequencing project: providing services to taxonomists for standard genome sequencing and annotation.</title>
        <authorList>
            <consortium name="The Broad Institute Genomics Platform"/>
            <consortium name="The Broad Institute Genome Sequencing Center for Infectious Disease"/>
            <person name="Wu L."/>
            <person name="Ma J."/>
        </authorList>
    </citation>
    <scope>NUCLEOTIDE SEQUENCE [LARGE SCALE GENOMIC DNA]</scope>
    <source>
        <strain evidence="3">JCM 3175</strain>
    </source>
</reference>
<feature type="region of interest" description="Disordered" evidence="1">
    <location>
        <begin position="1"/>
        <end position="24"/>
    </location>
</feature>
<feature type="compositionally biased region" description="Low complexity" evidence="1">
    <location>
        <begin position="1"/>
        <end position="17"/>
    </location>
</feature>
<proteinExistence type="predicted"/>
<evidence type="ECO:0008006" key="4">
    <source>
        <dbReference type="Google" id="ProtNLM"/>
    </source>
</evidence>
<gene>
    <name evidence="2" type="ORF">GCM10023176_18190</name>
</gene>